<comment type="caution">
    <text evidence="2">The sequence shown here is derived from an EMBL/GenBank/DDBJ whole genome shotgun (WGS) entry which is preliminary data.</text>
</comment>
<keyword evidence="3" id="KW-1185">Reference proteome</keyword>
<organism evidence="2 3">
    <name type="scientific">Cellulomonas chitinilytica</name>
    <dbReference type="NCBI Taxonomy" id="398759"/>
    <lineage>
        <taxon>Bacteria</taxon>
        <taxon>Bacillati</taxon>
        <taxon>Actinomycetota</taxon>
        <taxon>Actinomycetes</taxon>
        <taxon>Micrococcales</taxon>
        <taxon>Cellulomonadaceae</taxon>
        <taxon>Cellulomonas</taxon>
    </lineage>
</organism>
<dbReference type="InterPro" id="IPR050471">
    <property type="entry name" value="AB_hydrolase"/>
</dbReference>
<sequence>MPVPTVSTLAVPGASLYYEVRGSGHVLLLVCGGIYDAAALAPLADALADRWTVVTYDRRGNSRSPLTDGPATQPVDAHVDDAHLLLAAVADERPAAVFGNSSGAQIALGLTAQHPDQVRIVVAHEPPVFGLLDDAPHWQAVLDEVAAVCAADGTDAAMAVFGEAMGRDADDGGPAPDVELPPQVAAMLARFAVNTAYFVEHEVPVFGRWVPDLAALRNDGVRVVPAVGADSAGEPAHRAGQAVADLLGVDALVLPGGHGGFGTHTARFAEGLRQVLS</sequence>
<dbReference type="EMBL" id="BONK01000020">
    <property type="protein sequence ID" value="GIG23537.1"/>
    <property type="molecule type" value="Genomic_DNA"/>
</dbReference>
<dbReference type="RefSeq" id="WP_203758540.1">
    <property type="nucleotide sequence ID" value="NZ_BONK01000020.1"/>
</dbReference>
<dbReference type="Gene3D" id="3.40.50.1820">
    <property type="entry name" value="alpha/beta hydrolase"/>
    <property type="match status" value="1"/>
</dbReference>
<dbReference type="InterPro" id="IPR029058">
    <property type="entry name" value="AB_hydrolase_fold"/>
</dbReference>
<dbReference type="PANTHER" id="PTHR43433">
    <property type="entry name" value="HYDROLASE, ALPHA/BETA FOLD FAMILY PROTEIN"/>
    <property type="match status" value="1"/>
</dbReference>
<gene>
    <name evidence="2" type="ORF">Cch01nite_42610</name>
</gene>
<dbReference type="Pfam" id="PF00561">
    <property type="entry name" value="Abhydrolase_1"/>
    <property type="match status" value="1"/>
</dbReference>
<accession>A0A919P7G9</accession>
<dbReference type="SUPFAM" id="SSF53474">
    <property type="entry name" value="alpha/beta-Hydrolases"/>
    <property type="match status" value="1"/>
</dbReference>
<dbReference type="Proteomes" id="UP000632740">
    <property type="component" value="Unassembled WGS sequence"/>
</dbReference>
<keyword evidence="2" id="KW-0378">Hydrolase</keyword>
<name>A0A919P7G9_9CELL</name>
<dbReference type="GO" id="GO:0004806">
    <property type="term" value="F:triacylglycerol lipase activity"/>
    <property type="evidence" value="ECO:0007669"/>
    <property type="project" value="TreeGrafter"/>
</dbReference>
<feature type="domain" description="AB hydrolase-1" evidence="1">
    <location>
        <begin position="27"/>
        <end position="153"/>
    </location>
</feature>
<dbReference type="AlphaFoldDB" id="A0A919P7G9"/>
<dbReference type="PANTHER" id="PTHR43433:SF5">
    <property type="entry name" value="AB HYDROLASE-1 DOMAIN-CONTAINING PROTEIN"/>
    <property type="match status" value="1"/>
</dbReference>
<proteinExistence type="predicted"/>
<evidence type="ECO:0000259" key="1">
    <source>
        <dbReference type="Pfam" id="PF00561"/>
    </source>
</evidence>
<protein>
    <submittedName>
        <fullName evidence="2">Hydrolase</fullName>
    </submittedName>
</protein>
<dbReference type="GO" id="GO:0046503">
    <property type="term" value="P:glycerolipid catabolic process"/>
    <property type="evidence" value="ECO:0007669"/>
    <property type="project" value="TreeGrafter"/>
</dbReference>
<evidence type="ECO:0000313" key="2">
    <source>
        <dbReference type="EMBL" id="GIG23537.1"/>
    </source>
</evidence>
<dbReference type="InterPro" id="IPR000073">
    <property type="entry name" value="AB_hydrolase_1"/>
</dbReference>
<reference evidence="2" key="1">
    <citation type="submission" date="2021-01" db="EMBL/GenBank/DDBJ databases">
        <title>Whole genome shotgun sequence of Cellulomonas chitinilytica NBRC 110799.</title>
        <authorList>
            <person name="Komaki H."/>
            <person name="Tamura T."/>
        </authorList>
    </citation>
    <scope>NUCLEOTIDE SEQUENCE</scope>
    <source>
        <strain evidence="2">NBRC 110799</strain>
    </source>
</reference>
<evidence type="ECO:0000313" key="3">
    <source>
        <dbReference type="Proteomes" id="UP000632740"/>
    </source>
</evidence>